<evidence type="ECO:0000313" key="4">
    <source>
        <dbReference type="Proteomes" id="UP000053617"/>
    </source>
</evidence>
<keyword evidence="4" id="KW-1185">Reference proteome</keyword>
<sequence length="511" mass="57987">MGLTCSYEAALIWVKQDGSHDISSERRYRSCEETWKNIPILDSDTVDGLISQCDPEHATESISDFKVVFHVPDYNPFTAFRSSEQRSRHALLSASRIPNLEHDPLSPTPLTQEERMLFHHYVNHVAIIMMPFEHPRNPWKSSYPARALHHTLPTQRSLFNALLAHAAFNLAHLTSSNNENMARASKYYGLSIKQLLDSLNRNTEPDTDTLAVVMTLMMAELYSGQSRNWRHHFRGAWDVFWKYQAQRPWEDSDFACASIQSLNIIGIISDTSRLAYDAEDGQDKLHRQLSDSDAFDRNSSQTFSQESFSVIKSTHEFGFTIGATQEILECISCISDMNRDSDSSEVMEDRCQGLLSLLNVCRSNLANQASSGSAILNPAAHYQLGAFVNATFIYFYRTLFDLPPGKLENYVIETLENVNLFMSHGYGNMSLWPAFIAAVEASSDGVMSMARTWLEAAITVGMGSRFTVKKVVDEVWRKREVASRKLNLDRQLIAVDWREVMKELNVDVLLV</sequence>
<dbReference type="Proteomes" id="UP000053617">
    <property type="component" value="Unassembled WGS sequence"/>
</dbReference>
<dbReference type="GeneID" id="25293637"/>
<dbReference type="EMBL" id="KN847478">
    <property type="protein sequence ID" value="KIX04696.1"/>
    <property type="molecule type" value="Genomic_DNA"/>
</dbReference>
<dbReference type="VEuPathDB" id="FungiDB:Z518_05566"/>
<dbReference type="AlphaFoldDB" id="A0A0D2INI2"/>
<dbReference type="STRING" id="1442369.A0A0D2INI2"/>
<name>A0A0D2INI2_9EURO</name>
<dbReference type="OrthoDB" id="3477330at2759"/>
<comment type="subcellular location">
    <subcellularLocation>
        <location evidence="1">Nucleus</location>
    </subcellularLocation>
</comment>
<proteinExistence type="predicted"/>
<accession>A0A0D2INI2</accession>
<dbReference type="GO" id="GO:0005634">
    <property type="term" value="C:nucleus"/>
    <property type="evidence" value="ECO:0007669"/>
    <property type="project" value="UniProtKB-SubCell"/>
</dbReference>
<dbReference type="Pfam" id="PF11951">
    <property type="entry name" value="Fungal_trans_2"/>
    <property type="match status" value="1"/>
</dbReference>
<evidence type="ECO:0000256" key="2">
    <source>
        <dbReference type="ARBA" id="ARBA00023242"/>
    </source>
</evidence>
<dbReference type="RefSeq" id="XP_013271832.1">
    <property type="nucleotide sequence ID" value="XM_013416378.1"/>
</dbReference>
<dbReference type="PANTHER" id="PTHR37534">
    <property type="entry name" value="TRANSCRIPTIONAL ACTIVATOR PROTEIN UGA3"/>
    <property type="match status" value="1"/>
</dbReference>
<protein>
    <submittedName>
        <fullName evidence="3">Rhinocladiella mackenziei CBS 650.93 unplaced genomic scaffold supercont1.4, whole genome shotgun sequence</fullName>
    </submittedName>
</protein>
<dbReference type="HOGENOM" id="CLU_009030_4_0_1"/>
<dbReference type="InterPro" id="IPR021858">
    <property type="entry name" value="Fun_TF"/>
</dbReference>
<gene>
    <name evidence="3" type="ORF">Z518_05566</name>
</gene>
<dbReference type="PANTHER" id="PTHR37534:SF46">
    <property type="entry name" value="ZN(II)2CYS6 TRANSCRIPTION FACTOR (EUROFUNG)"/>
    <property type="match status" value="1"/>
</dbReference>
<organism evidence="3 4">
    <name type="scientific">Rhinocladiella mackenziei CBS 650.93</name>
    <dbReference type="NCBI Taxonomy" id="1442369"/>
    <lineage>
        <taxon>Eukaryota</taxon>
        <taxon>Fungi</taxon>
        <taxon>Dikarya</taxon>
        <taxon>Ascomycota</taxon>
        <taxon>Pezizomycotina</taxon>
        <taxon>Eurotiomycetes</taxon>
        <taxon>Chaetothyriomycetidae</taxon>
        <taxon>Chaetothyriales</taxon>
        <taxon>Herpotrichiellaceae</taxon>
        <taxon>Rhinocladiella</taxon>
    </lineage>
</organism>
<evidence type="ECO:0000313" key="3">
    <source>
        <dbReference type="EMBL" id="KIX04696.1"/>
    </source>
</evidence>
<keyword evidence="2" id="KW-0539">Nucleus</keyword>
<reference evidence="3 4" key="1">
    <citation type="submission" date="2015-01" db="EMBL/GenBank/DDBJ databases">
        <title>The Genome Sequence of Rhinocladiella mackenzie CBS 650.93.</title>
        <authorList>
            <consortium name="The Broad Institute Genomics Platform"/>
            <person name="Cuomo C."/>
            <person name="de Hoog S."/>
            <person name="Gorbushina A."/>
            <person name="Stielow B."/>
            <person name="Teixiera M."/>
            <person name="Abouelleil A."/>
            <person name="Chapman S.B."/>
            <person name="Priest M."/>
            <person name="Young S.K."/>
            <person name="Wortman J."/>
            <person name="Nusbaum C."/>
            <person name="Birren B."/>
        </authorList>
    </citation>
    <scope>NUCLEOTIDE SEQUENCE [LARGE SCALE GENOMIC DNA]</scope>
    <source>
        <strain evidence="3 4">CBS 650.93</strain>
    </source>
</reference>
<evidence type="ECO:0000256" key="1">
    <source>
        <dbReference type="ARBA" id="ARBA00004123"/>
    </source>
</evidence>